<evidence type="ECO:0000256" key="4">
    <source>
        <dbReference type="ARBA" id="ARBA00023163"/>
    </source>
</evidence>
<evidence type="ECO:0000259" key="5">
    <source>
        <dbReference type="PROSITE" id="PS01124"/>
    </source>
</evidence>
<dbReference type="InterPro" id="IPR003313">
    <property type="entry name" value="AraC-bd"/>
</dbReference>
<dbReference type="PROSITE" id="PS01124">
    <property type="entry name" value="HTH_ARAC_FAMILY_2"/>
    <property type="match status" value="1"/>
</dbReference>
<dbReference type="PANTHER" id="PTHR43280:SF19">
    <property type="entry name" value="4-HYDROXYPHENYLACETATE CATABOLISM PROTEIN"/>
    <property type="match status" value="1"/>
</dbReference>
<dbReference type="SUPFAM" id="SSF46689">
    <property type="entry name" value="Homeodomain-like"/>
    <property type="match status" value="1"/>
</dbReference>
<dbReference type="Pfam" id="PF02311">
    <property type="entry name" value="AraC_binding"/>
    <property type="match status" value="1"/>
</dbReference>
<evidence type="ECO:0000256" key="2">
    <source>
        <dbReference type="ARBA" id="ARBA00023125"/>
    </source>
</evidence>
<dbReference type="InterPro" id="IPR020449">
    <property type="entry name" value="Tscrpt_reg_AraC-type_HTH"/>
</dbReference>
<protein>
    <submittedName>
        <fullName evidence="6">4-hydroxyphenylacetate catabolism regulatory protein HpaA</fullName>
    </submittedName>
</protein>
<dbReference type="InterPro" id="IPR014710">
    <property type="entry name" value="RmlC-like_jellyroll"/>
</dbReference>
<dbReference type="RefSeq" id="WP_201091498.1">
    <property type="nucleotide sequence ID" value="NZ_CP067393.1"/>
</dbReference>
<dbReference type="EMBL" id="CP067393">
    <property type="protein sequence ID" value="QQP85190.1"/>
    <property type="molecule type" value="Genomic_DNA"/>
</dbReference>
<keyword evidence="1" id="KW-0805">Transcription regulation</keyword>
<keyword evidence="2" id="KW-0238">DNA-binding</keyword>
<dbReference type="PRINTS" id="PR00032">
    <property type="entry name" value="HTHARAC"/>
</dbReference>
<evidence type="ECO:0000313" key="7">
    <source>
        <dbReference type="Proteomes" id="UP000595278"/>
    </source>
</evidence>
<evidence type="ECO:0000313" key="6">
    <source>
        <dbReference type="EMBL" id="QQP85190.1"/>
    </source>
</evidence>
<dbReference type="GO" id="GO:0043565">
    <property type="term" value="F:sequence-specific DNA binding"/>
    <property type="evidence" value="ECO:0007669"/>
    <property type="project" value="InterPro"/>
</dbReference>
<dbReference type="Gene3D" id="1.10.10.60">
    <property type="entry name" value="Homeodomain-like"/>
    <property type="match status" value="1"/>
</dbReference>
<dbReference type="SUPFAM" id="SSF51182">
    <property type="entry name" value="RmlC-like cupins"/>
    <property type="match status" value="1"/>
</dbReference>
<dbReference type="SMART" id="SM00342">
    <property type="entry name" value="HTH_ARAC"/>
    <property type="match status" value="1"/>
</dbReference>
<gene>
    <name evidence="6" type="primary">hpaA</name>
    <name evidence="6" type="ORF">JHT90_12485</name>
</gene>
<dbReference type="NCBIfam" id="TIGR02297">
    <property type="entry name" value="HpaA"/>
    <property type="match status" value="1"/>
</dbReference>
<evidence type="ECO:0000256" key="1">
    <source>
        <dbReference type="ARBA" id="ARBA00023015"/>
    </source>
</evidence>
<keyword evidence="4" id="KW-0804">Transcription</keyword>
<dbReference type="InterPro" id="IPR011051">
    <property type="entry name" value="RmlC_Cupin_sf"/>
</dbReference>
<evidence type="ECO:0000256" key="3">
    <source>
        <dbReference type="ARBA" id="ARBA00023159"/>
    </source>
</evidence>
<keyword evidence="3" id="KW-0010">Activator</keyword>
<keyword evidence="7" id="KW-1185">Reference proteome</keyword>
<feature type="domain" description="HTH araC/xylS-type" evidence="5">
    <location>
        <begin position="199"/>
        <end position="297"/>
    </location>
</feature>
<dbReference type="AlphaFoldDB" id="A0A974RWH2"/>
<dbReference type="Gene3D" id="2.60.120.10">
    <property type="entry name" value="Jelly Rolls"/>
    <property type="match status" value="1"/>
</dbReference>
<reference evidence="6 7" key="1">
    <citation type="submission" date="2021-01" db="EMBL/GenBank/DDBJ databases">
        <title>Entomomonas sp. F2A isolated from a house cricket (Acheta domesticus).</title>
        <authorList>
            <person name="Spergser J."/>
            <person name="Busse H.-J."/>
        </authorList>
    </citation>
    <scope>NUCLEOTIDE SEQUENCE [LARGE SCALE GENOMIC DNA]</scope>
    <source>
        <strain evidence="6 7">F2A</strain>
    </source>
</reference>
<dbReference type="Pfam" id="PF12833">
    <property type="entry name" value="HTH_18"/>
    <property type="match status" value="1"/>
</dbReference>
<dbReference type="KEGG" id="eaz:JHT90_12485"/>
<sequence>MHKEDIPNINIGQAYDQRYKDADIHYEVLGNLADFFGRTMRTHRHDRFFQVHYVKSGVIHLFLDEHQYHGEAPLFFLTPPVVPHSFVTEDGSDGHVLTVRQQVIWSLLDEIPELKNNFKITPACVAINKLPQALMGEAYHLDYLLDRLRKEASNANSIGKAATLQGLVKLIFISIFRLAEQSHLSAVDSIQFESSHIFRQFTELVEEHYKEHWLLSAYANQMNITEAKLNEICRQIGNISPKQLIHDRLMQEAKYSLLFTEQSIMEIGYLLGFQDPAYFSRFFARQSGTTPKEYRKTMAHQPYRQYFMR</sequence>
<dbReference type="Proteomes" id="UP000595278">
    <property type="component" value="Chromosome"/>
</dbReference>
<organism evidence="6 7">
    <name type="scientific">Entomomonas asaccharolytica</name>
    <dbReference type="NCBI Taxonomy" id="2785331"/>
    <lineage>
        <taxon>Bacteria</taxon>
        <taxon>Pseudomonadati</taxon>
        <taxon>Pseudomonadota</taxon>
        <taxon>Gammaproteobacteria</taxon>
        <taxon>Pseudomonadales</taxon>
        <taxon>Pseudomonadaceae</taxon>
        <taxon>Entomomonas</taxon>
    </lineage>
</organism>
<dbReference type="GO" id="GO:0003700">
    <property type="term" value="F:DNA-binding transcription factor activity"/>
    <property type="evidence" value="ECO:0007669"/>
    <property type="project" value="InterPro"/>
</dbReference>
<name>A0A974RWH2_9GAMM</name>
<dbReference type="InterPro" id="IPR011983">
    <property type="entry name" value="HpaA_TReg"/>
</dbReference>
<proteinExistence type="predicted"/>
<dbReference type="InterPro" id="IPR018060">
    <property type="entry name" value="HTH_AraC"/>
</dbReference>
<dbReference type="PANTHER" id="PTHR43280">
    <property type="entry name" value="ARAC-FAMILY TRANSCRIPTIONAL REGULATOR"/>
    <property type="match status" value="1"/>
</dbReference>
<dbReference type="InterPro" id="IPR009057">
    <property type="entry name" value="Homeodomain-like_sf"/>
</dbReference>
<accession>A0A974RWH2</accession>